<dbReference type="InterPro" id="IPR000048">
    <property type="entry name" value="IQ_motif_EF-hand-BS"/>
</dbReference>
<feature type="compositionally biased region" description="Basic and acidic residues" evidence="12">
    <location>
        <begin position="254"/>
        <end position="268"/>
    </location>
</feature>
<evidence type="ECO:0000256" key="7">
    <source>
        <dbReference type="ARBA" id="ARBA00022776"/>
    </source>
</evidence>
<dbReference type="Gene3D" id="1.20.5.190">
    <property type="match status" value="19"/>
</dbReference>
<evidence type="ECO:0000256" key="5">
    <source>
        <dbReference type="ARBA" id="ARBA00022618"/>
    </source>
</evidence>
<keyword evidence="14" id="KW-1185">Reference proteome</keyword>
<organism evidence="14 15">
    <name type="scientific">Priapulus caudatus</name>
    <name type="common">Priapulid worm</name>
    <dbReference type="NCBI Taxonomy" id="37621"/>
    <lineage>
        <taxon>Eukaryota</taxon>
        <taxon>Metazoa</taxon>
        <taxon>Ecdysozoa</taxon>
        <taxon>Scalidophora</taxon>
        <taxon>Priapulida</taxon>
        <taxon>Priapulimorpha</taxon>
        <taxon>Priapulimorphida</taxon>
        <taxon>Priapulidae</taxon>
        <taxon>Priapulus</taxon>
    </lineage>
</organism>
<dbReference type="Pfam" id="PF00612">
    <property type="entry name" value="IQ"/>
    <property type="match status" value="24"/>
</dbReference>
<dbReference type="InterPro" id="IPR013783">
    <property type="entry name" value="Ig-like_fold"/>
</dbReference>
<keyword evidence="5" id="KW-0132">Cell division</keyword>
<dbReference type="InterPro" id="IPR031549">
    <property type="entry name" value="ASH"/>
</dbReference>
<dbReference type="InterPro" id="IPR027417">
    <property type="entry name" value="P-loop_NTPase"/>
</dbReference>
<dbReference type="PROSITE" id="PS50096">
    <property type="entry name" value="IQ"/>
    <property type="match status" value="39"/>
</dbReference>
<dbReference type="CDD" id="cd21224">
    <property type="entry name" value="CH_ASPM_rpt2"/>
    <property type="match status" value="1"/>
</dbReference>
<dbReference type="PROSITE" id="PS50021">
    <property type="entry name" value="CH"/>
    <property type="match status" value="2"/>
</dbReference>
<evidence type="ECO:0000256" key="10">
    <source>
        <dbReference type="ARBA" id="ARBA00023242"/>
    </source>
</evidence>
<feature type="region of interest" description="Disordered" evidence="12">
    <location>
        <begin position="1073"/>
        <end position="1162"/>
    </location>
</feature>
<keyword evidence="4" id="KW-0597">Phosphoprotein</keyword>
<protein>
    <submittedName>
        <fullName evidence="15">Abnormal spindle-like microcephaly-associated protein homolog</fullName>
    </submittedName>
</protein>
<keyword evidence="8" id="KW-0112">Calmodulin-binding</keyword>
<keyword evidence="11" id="KW-0131">Cell cycle</keyword>
<evidence type="ECO:0000256" key="9">
    <source>
        <dbReference type="ARBA" id="ARBA00023054"/>
    </source>
</evidence>
<feature type="compositionally biased region" description="Basic and acidic residues" evidence="12">
    <location>
        <begin position="1140"/>
        <end position="1149"/>
    </location>
</feature>
<gene>
    <name evidence="15" type="primary">LOC106809248</name>
</gene>
<dbReference type="CDD" id="cd23767">
    <property type="entry name" value="IQCD"/>
    <property type="match status" value="4"/>
</dbReference>
<evidence type="ECO:0000256" key="4">
    <source>
        <dbReference type="ARBA" id="ARBA00022553"/>
    </source>
</evidence>
<evidence type="ECO:0000256" key="12">
    <source>
        <dbReference type="SAM" id="MobiDB-lite"/>
    </source>
</evidence>
<dbReference type="PANTHER" id="PTHR22706:SF1">
    <property type="entry name" value="ASSEMBLY FACTOR FOR SPINDLE MICROTUBULES"/>
    <property type="match status" value="1"/>
</dbReference>
<dbReference type="SUPFAM" id="SSF52540">
    <property type="entry name" value="P-loop containing nucleoside triphosphate hydrolases"/>
    <property type="match status" value="10"/>
</dbReference>
<evidence type="ECO:0000256" key="11">
    <source>
        <dbReference type="ARBA" id="ARBA00023306"/>
    </source>
</evidence>
<feature type="domain" description="Calponin-homology (CH)" evidence="13">
    <location>
        <begin position="1639"/>
        <end position="1783"/>
    </location>
</feature>
<evidence type="ECO:0000313" key="15">
    <source>
        <dbReference type="RefSeq" id="XP_014667741.1"/>
    </source>
</evidence>
<feature type="region of interest" description="Disordered" evidence="12">
    <location>
        <begin position="934"/>
        <end position="962"/>
    </location>
</feature>
<evidence type="ECO:0000256" key="2">
    <source>
        <dbReference type="ARBA" id="ARBA00004496"/>
    </source>
</evidence>
<name>A0ABM1E6C0_PRICU</name>
<dbReference type="GeneID" id="106809248"/>
<dbReference type="Gene3D" id="1.10.418.10">
    <property type="entry name" value="Calponin-like domain"/>
    <property type="match status" value="2"/>
</dbReference>
<dbReference type="Gene3D" id="2.60.40.10">
    <property type="entry name" value="Immunoglobulins"/>
    <property type="match status" value="1"/>
</dbReference>
<feature type="compositionally biased region" description="Basic residues" evidence="12">
    <location>
        <begin position="1085"/>
        <end position="1096"/>
    </location>
</feature>
<feature type="compositionally biased region" description="Polar residues" evidence="12">
    <location>
        <begin position="274"/>
        <end position="284"/>
    </location>
</feature>
<evidence type="ECO:0000256" key="6">
    <source>
        <dbReference type="ARBA" id="ARBA00022737"/>
    </source>
</evidence>
<dbReference type="InterPro" id="IPR051185">
    <property type="entry name" value="ASPM"/>
</dbReference>
<reference evidence="15" key="1">
    <citation type="submission" date="2025-08" db="UniProtKB">
        <authorList>
            <consortium name="RefSeq"/>
        </authorList>
    </citation>
    <scope>IDENTIFICATION</scope>
</reference>
<dbReference type="RefSeq" id="XP_014667741.1">
    <property type="nucleotide sequence ID" value="XM_014812255.1"/>
</dbReference>
<feature type="region of interest" description="Disordered" evidence="12">
    <location>
        <begin position="143"/>
        <end position="182"/>
    </location>
</feature>
<keyword evidence="9" id="KW-0175">Coiled coil</keyword>
<feature type="compositionally biased region" description="Polar residues" evidence="12">
    <location>
        <begin position="591"/>
        <end position="600"/>
    </location>
</feature>
<evidence type="ECO:0000256" key="3">
    <source>
        <dbReference type="ARBA" id="ARBA00022490"/>
    </source>
</evidence>
<feature type="region of interest" description="Disordered" evidence="12">
    <location>
        <begin position="577"/>
        <end position="659"/>
    </location>
</feature>
<feature type="region of interest" description="Disordered" evidence="12">
    <location>
        <begin position="847"/>
        <end position="873"/>
    </location>
</feature>
<dbReference type="Proteomes" id="UP000695022">
    <property type="component" value="Unplaced"/>
</dbReference>
<sequence>MEGAIPVRAKWTPPKALALKVQPNAEAFSPVLQLSHFAKVPRVCFGTVILGKSRTQELLLRNPQEYGQELVVTKQPSGYGFTMEESSFFLEGQEERFLPITWTPKEAGNVRETVVFKCDGSSRIQAVVYGTCEDRAPKLKKGTKKGFAKRPLAELQRNAESRVKPRLVARSGRPAAERMKTAAGVNAQTIWAQMLCEDKYAHAVQPSFKTRYALESRADKVGTKPKVRAHPPDSVQPPQEENLPPQSVPSSHGTVEEKEEESHLRHPVEFPSSLVASTPTTGRQSATFSVLDDLKSTRVVTNARRQTEAESLGCFPLSEVGLKEPPAIVAQSPMPAPVFPDSHVKKHSLGASPGAESPALAGRPRTFSDFRMAKLRENFEDSLNYSQELDESGVFDQPPATLPTLDSPAAKDPRLTMVLPTQIPPAAEDPRLTMVLPTQISPAAEDPRLTMVLPTQIPPAAEDPRLTMVLPTQIPPAAEDPRLTMVLQTQIPPAAEDLRLTMVLPSSRLPARGTDSHDPRLTMVIRKGDGRAEAAAATREGAEQRGDPRLTIVFGKADTSLTIDDPRLTMVINKDPPRELTLPCVDDSRGTAASFNQAQPSVKPPQPSVNHPQPSVNSPQSSVNQPQPWVNHPQPSINPPQPSVNSPEPSVGAHMLSGGGHLPFTLGTAETVSDHRLSKLFRPSRSDGSVVPSTAFEIPDHSRHWQPTASPLDCRNDGIGTTSVGGAAVVAIGRSREADVGSDTESVASYDSAVSENFYESFEVTAAEREGAGVHGDAATAIYDETDDFVEAMQRSSLYGSLLETPGKHAAPVHPEVEDLREATSGGHRRRSFTFTKKTAVSKDVEGRFGRGATTGPHAGENSLPTSASEIAERRGQQIATATGVADTHVSEVTGVVTLETAEREVQRDASRLPLFGDVAGFLPRNGADELREPAGAQAGACVSEATAGDEDSLEDAAPADRKRDDSFYVAVHEDESASTSVSRPGEARPAAAFDFGNVGREVKPSVSDADSSLYSPLALEDLDTKPADVEQAAVVEAVTTNASTGFEVSPGTEVVAVATERKEEPSADALFFVPYDDNDDSLSARKRRPKVKSPRPSRGDMVERRQNYLHANGFPSDTLIGENTGKVVGERSPPIKRSPSKEAGNESKRGRKEKKPAQQTMRLTKTEQLRIQNSARKIKMGSMRKHSVKGVAMSRLKLVNTSNAGMPRHPMPFAAKNMYFDERWMKKQELGFTRWLNFVLTPPAELDGGDLKKVDAGMLFNEARRCGEKDIRLAPSREDLSLRAYTAHRRMNRLRRSACALFQSEPIVKVVCKLEVEVESGRLAIRKDKAMHADLGIKRAVLEMLLSYSPLWLRIGLECVYGELLPMQDNADVVRLSRFVLWRLLYNPDIAMRYAHPTVPHLYRPGYDEALKQFTLKKFLLVVFFLDRAKQARLIDHDPCLFCKSAPYKASKSLLVEFSRQYLAGEGDVVRHLAHLGYDIAHQQTALDEFDYAVTNVATDLRDGLRLTRVMELLTGDWSLSKRLRVPAISRLQKIRNVDVSLAVMKRNQLCYDGINTKDIVDGHREKTLALLWKLIFNFQIELMIDTAKLQKEICFLKENMAVRSAMASLVASTTGVSDTLGMPRQHVTDETDLYFTSKKLSLLLKWCQAVCAYYDVTVENFTVSFADGRVLCYLVHHYQPSLLPTSSIHTDTSQSLHADNAVQADDSFSNSFLMATYSPTTGKPVDEKLLMNDKANLKLAFEKIGELGGVPVLTRVADVCNTIPDEKVVLTLVTFLCARLLDLREEIHAARAIQTAWRRHRYRKETERQKIRHTAAVLIQRCVRAFLARRRRQQQQRAAVVVQTWWRGVHAVHLAAALRRKKLEQLQHSAATVLQAHVRCFLVQRRYRKLRTSTLLLQSAIRGRHIRIRVQRMHAAARIIQARYRARLQARVVRLHYIETRCSVVRMQAWWRSRLAQRSYGAKRSAVVTIQAAVRRHRARSSYTQLRRAAVALQRRSRANVLCRVQTRHYAVMRGAAITLQAAWRGYIARQQYLQLKAAIAIQSAWRGFTARRNYLQYKAAIAIQATWRGYIARQQYLKLKSAIAIQATWRGYIARRQYLQLKAAIAIQSAWRGFTTRRHYLQLLSATVCVQSYLRGMLARRKSSKRCWAIRTIQQRTRAYQLARRQREHYRDTRRAAVALQAAYRMRRERTRFLAARAATMTIQSGYRAWRARRERDARARAVAVLQWRLRARLTARRQRDEYLATRRAAVTLQAGWRCRAQRASYLRLRRAATIAQAHVRGRRARAEYEQRRRAAAVLQRRLRATLACRRQHNRYAAMKRAALRIQAAYRGWAARRAYQAERARVVSAQACVRRWLARRERGRRMRAVLVLQRRLRASLEARACRAKYLKERAAATLLQAAARGWAQRANYVRRRRAAITMQACARGRIARRRRDERLRAIRIIQERYRAARARRTCLHEYRTTRAAVLTLQAATRGHLQRRRYKEHLRCVVVVQACVRGRAARERYHRLRRAATTLQVCWRAVLAGRMQRDAYLLTRRSVVIAQATVRRFLCARAYARQCRAAVAMHACARGFLARTRYRRLRSATSTIQTYWRATLLAKDQRRGFARARSAAVVLQSYARMLAARRRYHRQRACVVTVQARVRACLQRRSYLRLRAAAVVLQARWRAAWLTARSRAEYARTRAAVVSLQAATRGHLQRRRYREYYGRVVRAQACARGCLARRRYARLVRATLTLQRRWRATMLGRVERCRYECTRSAAVTLQAAWRRVVCRRRYHADRAAIVGCQAWFRMRRARTDYMALRRAAIVAQSLRRCRVQTRAFASQRRAVVVVQRHYRRHLLAKRARNEFLQKRAAVVTIQVALRQWAVRRAERREEAATSLQAWRRGCVQRRSYVRLRQAVFYAQACRRRVCAQRKLAELKRQREAAIIIQSAYRARCAREAVKVMKEARASWLQNFAMLAQRHLSVIKLQRCYKNYKARQLAMQRLQSLSVIQKWWRAKLQRLRYLRLRHATVFLQAVIRRRQRQCHLAATKIQAVVRMWLARRRVRKIQCAATVIQVGLTVSNLTPTSIGAHELGLRCAAVTIQAAVRGRHVRSEYTLLRRATVTIQRRVTATLAMRRDRGRYVSTKRSAVVLQAAYRGRACRRRYRQTRAAAVTIQAWWRMITARRRHCELKRAAVVLQRRVRAWRVGRSVRRQYGITRNAAITIQAYARGRHMRREMSARHAAARRIQACFRGYRGRRAYQKMQSAVLCLQRHLRAVVIGRAHRQRYLAMRAAAIVVQSRHRGALARRIVARVRAARQIQAWWRGRTQRRLFLALRRAVVKAQSIQRSRAATRRYLMLKLAALVVQARYRSRAHARRQQRKFHKVRGAAITIQAWARGHLARRHLARTARAAVAVQAWWRGRVARQAYQRLRSAVIVSQTRYRATVLATEQSRRYAELRRAALVLQSVTRGRRCRRQVALLRAARVVQATVRCCVARLPVHISLMYGIFVAAQAAVGVGVSDTLAEDDSVPRLTDVVTRWSPVSCERVAASGGIRVLYTLIRRCNRSIPNMELIHYSVSILFNLAKYDKTLCAVADEPTCMDTLVDLMMIYREKGLKIFMQTCNLLAILCLNAGKAEEVRQNAKLSGRIVSIHTLTQRKYKLEEQRQAAKVRRLASQSFTGNASMMSVSHVGHQRVHVQPAWSLRQCQLSNNTNPLQVIKLLTEVCGLMPKEGATQRGASAVNRTVL</sequence>
<keyword evidence="6" id="KW-0677">Repeat</keyword>
<dbReference type="SUPFAM" id="SSF47576">
    <property type="entry name" value="Calponin-homology domain, CH-domain"/>
    <property type="match status" value="1"/>
</dbReference>
<dbReference type="InterPro" id="IPR036872">
    <property type="entry name" value="CH_dom_sf"/>
</dbReference>
<keyword evidence="7" id="KW-0498">Mitosis</keyword>
<feature type="domain" description="Calponin-homology (CH)" evidence="13">
    <location>
        <begin position="1450"/>
        <end position="1581"/>
    </location>
</feature>
<dbReference type="SMART" id="SM00015">
    <property type="entry name" value="IQ"/>
    <property type="match status" value="59"/>
</dbReference>
<dbReference type="Pfam" id="PF00307">
    <property type="entry name" value="CH"/>
    <property type="match status" value="2"/>
</dbReference>
<evidence type="ECO:0000256" key="1">
    <source>
        <dbReference type="ARBA" id="ARBA00004123"/>
    </source>
</evidence>
<keyword evidence="10" id="KW-0539">Nucleus</keyword>
<keyword evidence="3" id="KW-0963">Cytoplasm</keyword>
<dbReference type="CDD" id="cd21223">
    <property type="entry name" value="CH_ASPM_rpt1"/>
    <property type="match status" value="1"/>
</dbReference>
<evidence type="ECO:0000259" key="13">
    <source>
        <dbReference type="PROSITE" id="PS50021"/>
    </source>
</evidence>
<accession>A0ABM1E6C0</accession>
<evidence type="ECO:0000313" key="14">
    <source>
        <dbReference type="Proteomes" id="UP000695022"/>
    </source>
</evidence>
<dbReference type="PANTHER" id="PTHR22706">
    <property type="entry name" value="ASSEMBLY FACTOR FOR SPINDLE MICROTUBULES"/>
    <property type="match status" value="1"/>
</dbReference>
<feature type="compositionally biased region" description="Low complexity" evidence="12">
    <location>
        <begin position="612"/>
        <end position="628"/>
    </location>
</feature>
<feature type="region of interest" description="Disordered" evidence="12">
    <location>
        <begin position="392"/>
        <end position="411"/>
    </location>
</feature>
<feature type="compositionally biased region" description="Basic and acidic residues" evidence="12">
    <location>
        <begin position="1098"/>
        <end position="1107"/>
    </location>
</feature>
<dbReference type="SMART" id="SM00033">
    <property type="entry name" value="CH"/>
    <property type="match status" value="2"/>
</dbReference>
<comment type="subcellular location">
    <subcellularLocation>
        <location evidence="2">Cytoplasm</location>
    </subcellularLocation>
    <subcellularLocation>
        <location evidence="1">Nucleus</location>
    </subcellularLocation>
</comment>
<dbReference type="InterPro" id="IPR001715">
    <property type="entry name" value="CH_dom"/>
</dbReference>
<evidence type="ECO:0000256" key="8">
    <source>
        <dbReference type="ARBA" id="ARBA00022860"/>
    </source>
</evidence>
<dbReference type="Pfam" id="PF15780">
    <property type="entry name" value="ASH"/>
    <property type="match status" value="1"/>
</dbReference>
<feature type="region of interest" description="Disordered" evidence="12">
    <location>
        <begin position="219"/>
        <end position="284"/>
    </location>
</feature>
<proteinExistence type="predicted"/>
<feature type="compositionally biased region" description="Polar residues" evidence="12">
    <location>
        <begin position="236"/>
        <end position="253"/>
    </location>
</feature>